<dbReference type="SUPFAM" id="SSF51419">
    <property type="entry name" value="PLP-binding barrel"/>
    <property type="match status" value="1"/>
</dbReference>
<evidence type="ECO:0000313" key="2">
    <source>
        <dbReference type="Proteomes" id="UP000231092"/>
    </source>
</evidence>
<dbReference type="Proteomes" id="UP000231092">
    <property type="component" value="Unassembled WGS sequence"/>
</dbReference>
<organism evidence="1 2">
    <name type="scientific">[Clostridium] celerecrescens 18A</name>
    <dbReference type="NCBI Taxonomy" id="1286362"/>
    <lineage>
        <taxon>Bacteria</taxon>
        <taxon>Bacillati</taxon>
        <taxon>Bacillota</taxon>
        <taxon>Clostridia</taxon>
        <taxon>Lachnospirales</taxon>
        <taxon>Lachnospiraceae</taxon>
        <taxon>Lacrimispora</taxon>
    </lineage>
</organism>
<gene>
    <name evidence="1" type="ORF">H171_1167</name>
</gene>
<proteinExistence type="predicted"/>
<accession>A0A2M8Z2L3</accession>
<dbReference type="RefSeq" id="WP_100304297.1">
    <property type="nucleotide sequence ID" value="NZ_PGET01000001.1"/>
</dbReference>
<dbReference type="EMBL" id="PGET01000001">
    <property type="protein sequence ID" value="PJJ27697.1"/>
    <property type="molecule type" value="Genomic_DNA"/>
</dbReference>
<comment type="caution">
    <text evidence="1">The sequence shown here is derived from an EMBL/GenBank/DDBJ whole genome shotgun (WGS) entry which is preliminary data.</text>
</comment>
<dbReference type="InterPro" id="IPR029066">
    <property type="entry name" value="PLP-binding_barrel"/>
</dbReference>
<dbReference type="Gene3D" id="3.20.20.10">
    <property type="entry name" value="Alanine racemase"/>
    <property type="match status" value="1"/>
</dbReference>
<evidence type="ECO:0000313" key="1">
    <source>
        <dbReference type="EMBL" id="PJJ27697.1"/>
    </source>
</evidence>
<sequence length="234" mass="25713">MNDRMEKAESVLELLPGFQYLYKGEVNTETVDYLIKKGWALEAEDCGSVQLASLAGMDRNDIYFPALYKEPAAIKAVIGTCRFVASSLKEIELINEAAAGYLAPGHLEVIGIAVIAEAYDNGEMPGFRVEELSQLAAEARKLRFISIRGCFIQGNSKGLSGEKLGRYLRDCYETAKLVTTTIPCGMSYINIGNSMEPAVQTMKSGREAQETLQTAAKIMVNQNQTAFYAKLLLQ</sequence>
<protein>
    <submittedName>
        <fullName evidence="1">Uncharacterized protein</fullName>
    </submittedName>
</protein>
<name>A0A2M8Z2L3_9FIRM</name>
<dbReference type="OrthoDB" id="2032430at2"/>
<dbReference type="AlphaFoldDB" id="A0A2M8Z2L3"/>
<reference evidence="1 2" key="1">
    <citation type="submission" date="2017-11" db="EMBL/GenBank/DDBJ databases">
        <title>Understudied soil microbes with underappreciated capabilities: Untangling the Clostridium saccharolyticum group.</title>
        <authorList>
            <person name="Leschine S."/>
        </authorList>
    </citation>
    <scope>NUCLEOTIDE SEQUENCE [LARGE SCALE GENOMIC DNA]</scope>
    <source>
        <strain evidence="1 2">18A</strain>
    </source>
</reference>